<dbReference type="Proteomes" id="UP000069272">
    <property type="component" value="Chromosome 3L"/>
</dbReference>
<evidence type="ECO:0000313" key="1">
    <source>
        <dbReference type="EnsemblMetazoa" id="AALB005125-PA"/>
    </source>
</evidence>
<dbReference type="InterPro" id="IPR032675">
    <property type="entry name" value="LRR_dom_sf"/>
</dbReference>
<dbReference type="InterPro" id="IPR003591">
    <property type="entry name" value="Leu-rich_rpt_typical-subtyp"/>
</dbReference>
<dbReference type="Gene3D" id="3.80.10.10">
    <property type="entry name" value="Ribonuclease Inhibitor"/>
    <property type="match status" value="2"/>
</dbReference>
<accession>A0A182FF34</accession>
<dbReference type="AlphaFoldDB" id="A0A182FF34"/>
<evidence type="ECO:0000313" key="2">
    <source>
        <dbReference type="Proteomes" id="UP000069272"/>
    </source>
</evidence>
<proteinExistence type="predicted"/>
<dbReference type="SMART" id="SM00369">
    <property type="entry name" value="LRR_TYP"/>
    <property type="match status" value="6"/>
</dbReference>
<dbReference type="SUPFAM" id="SSF52058">
    <property type="entry name" value="L domain-like"/>
    <property type="match status" value="1"/>
</dbReference>
<dbReference type="PANTHER" id="PTHR45617">
    <property type="entry name" value="LEUCINE RICH REPEAT FAMILY PROTEIN"/>
    <property type="match status" value="1"/>
</dbReference>
<evidence type="ECO:0008006" key="3">
    <source>
        <dbReference type="Google" id="ProtNLM"/>
    </source>
</evidence>
<protein>
    <recommendedName>
        <fullName evidence="3">Leucine rich immune protein (Coil-less)</fullName>
    </recommendedName>
</protein>
<reference evidence="1" key="2">
    <citation type="submission" date="2022-08" db="UniProtKB">
        <authorList>
            <consortium name="EnsemblMetazoa"/>
        </authorList>
    </citation>
    <scope>IDENTIFICATION</scope>
    <source>
        <strain evidence="1">STECLA/ALBI9_A</strain>
    </source>
</reference>
<dbReference type="EnsemblMetazoa" id="AALB005125-RA">
    <property type="protein sequence ID" value="AALB005125-PA"/>
    <property type="gene ID" value="AALB005125"/>
</dbReference>
<organism evidence="1 2">
    <name type="scientific">Anopheles albimanus</name>
    <name type="common">New world malaria mosquito</name>
    <dbReference type="NCBI Taxonomy" id="7167"/>
    <lineage>
        <taxon>Eukaryota</taxon>
        <taxon>Metazoa</taxon>
        <taxon>Ecdysozoa</taxon>
        <taxon>Arthropoda</taxon>
        <taxon>Hexapoda</taxon>
        <taxon>Insecta</taxon>
        <taxon>Pterygota</taxon>
        <taxon>Neoptera</taxon>
        <taxon>Endopterygota</taxon>
        <taxon>Diptera</taxon>
        <taxon>Nematocera</taxon>
        <taxon>Culicoidea</taxon>
        <taxon>Culicidae</taxon>
        <taxon>Anophelinae</taxon>
        <taxon>Anopheles</taxon>
    </lineage>
</organism>
<dbReference type="VEuPathDB" id="VectorBase:AALB005125"/>
<dbReference type="STRING" id="7167.A0A182FF34"/>
<sequence length="404" mass="45975">MAIIVLAVAVAIVLSLSGINCGFRATCSWPRSYYKPGKIKRYDDWPGTSFTLNNSEEYHEYELASAPALRDIQIVYSSTVTRLAINDCPLADVPGTIGTNLPSLWTLELTSCQFRNISVNSFRNITHLNNLNLSHNLINTIVPPTNIGDSLPIQRLELVGNRLSRLDMRHLESLSLYFLYLDANQLEVLEPHECSLPQLQELTLDSNRLEVLNMTLWQMPNLRRLSCVNNRLTSLPAGWRLLPKFHCLDMSHNRLSTFSMDQLSLTELKLLNLTANRLTSVNTTVAKLHVPLEQLLVARNELTVLNISHWSMPRLWDLNVSDNRLTELGDVFVRFRKSSEVFDLRGNNWSCEWLSSIHPADLSVHRYGYLLTNDTATCPTNRTLTVWTWSHNPESQSYAICCHG</sequence>
<keyword evidence="2" id="KW-1185">Reference proteome</keyword>
<reference evidence="1 2" key="1">
    <citation type="journal article" date="2017" name="G3 (Bethesda)">
        <title>The Physical Genome Mapping of Anopheles albimanus Corrected Scaffold Misassemblies and Identified Interarm Rearrangements in Genus Anopheles.</title>
        <authorList>
            <person name="Artemov G.N."/>
            <person name="Peery A.N."/>
            <person name="Jiang X."/>
            <person name="Tu Z."/>
            <person name="Stegniy V.N."/>
            <person name="Sharakhova M.V."/>
            <person name="Sharakhov I.V."/>
        </authorList>
    </citation>
    <scope>NUCLEOTIDE SEQUENCE [LARGE SCALE GENOMIC DNA]</scope>
    <source>
        <strain evidence="1 2">ALBI9_A</strain>
    </source>
</reference>
<name>A0A182FF34_ANOAL</name>